<proteinExistence type="predicted"/>
<organism evidence="1 2">
    <name type="scientific">Podospora comata</name>
    <dbReference type="NCBI Taxonomy" id="48703"/>
    <lineage>
        <taxon>Eukaryota</taxon>
        <taxon>Fungi</taxon>
        <taxon>Dikarya</taxon>
        <taxon>Ascomycota</taxon>
        <taxon>Pezizomycotina</taxon>
        <taxon>Sordariomycetes</taxon>
        <taxon>Sordariomycetidae</taxon>
        <taxon>Sordariales</taxon>
        <taxon>Podosporaceae</taxon>
        <taxon>Podospora</taxon>
    </lineage>
</organism>
<dbReference type="Proteomes" id="UP000280685">
    <property type="component" value="Chromosome 1"/>
</dbReference>
<evidence type="ECO:0000313" key="1">
    <source>
        <dbReference type="EMBL" id="VBB72970.1"/>
    </source>
</evidence>
<name>A0ABY6RXD6_PODCO</name>
<gene>
    <name evidence="1" type="ORF">PODCO_114720</name>
</gene>
<dbReference type="EMBL" id="LR026964">
    <property type="protein sequence ID" value="VBB72970.1"/>
    <property type="molecule type" value="Genomic_DNA"/>
</dbReference>
<sequence length="698" mass="76857">MGFLEVPILNGNSITCLCAIPYQVRKSLANNNFVGGGVGRYAENPDLDKLKYCPDIQLNEEHPSVPFMPPVPSFNGANDIWSSFPRPIEKNDWVRRITGEQPPARVGESSQTSQAELGRLSSRSYSLRVEDSNDFASVWESTVIPALTDLLQQYCDSDFAVDVHNFPELSTDAVPRVIFITLSDHVDPSFEETIRTKLAHAVPTRFHPIYLKFRRGGPQRSGMWWGQERGDHDDICEPRNITYRPAPIMGISIGPVQVADAASLGGFIKIGSELYAMSAAHAFEDAVKKGHARVHHPAKPDFPKITPSDPRAKQYVIGTVAMKTPSGTLRPSLTFQNTNFSAERTKVEMDWCLIGPVKNGKNIISVPSFQMDRCIAVEQTAPVEGNTEVYAMARTSGYSLGFVSDVPGLQRIGGHLRREWTVRQYSPFKHPRDSRASAPWQTLKQWVTSGMGVPGDSGAWLMRRSDNAVIGLIWGRNHDYGDPLERVRLTYFTPMVDILKDVSLPSYSATDLARASDSQRSAVHLDPSRDPWNALASDVIQQHRHTQEDLIRDHFIDNNIPPSGAVFDRPPPAESGLSLMESLSEPIEASVLAAGRQTLPPYSEGHHSTSTLRSQDRLLLGIGESVSVPGLSSSSSIHSSVGSMGEPFDAISAGNGVHIVEEQGVHEDIIEVEEPVRSKACFTAANPPAFPRLSFVRP</sequence>
<reference evidence="1" key="1">
    <citation type="submission" date="2018-02" db="EMBL/GenBank/DDBJ databases">
        <authorList>
            <person name="Silar P."/>
        </authorList>
    </citation>
    <scope>NUCLEOTIDE SEQUENCE [LARGE SCALE GENOMIC DNA]</scope>
    <source>
        <strain evidence="1">T</strain>
    </source>
</reference>
<accession>A0ABY6RXD6</accession>
<protein>
    <submittedName>
        <fullName evidence="1">Uncharacterized protein</fullName>
    </submittedName>
</protein>
<evidence type="ECO:0000313" key="2">
    <source>
        <dbReference type="Proteomes" id="UP000280685"/>
    </source>
</evidence>
<keyword evidence="2" id="KW-1185">Reference proteome</keyword>